<sequence>MEKPSFEPISHDGRHDSLTNLLAPPLYYQEIDRELARLQRMKIELCIIRIEIPNSTSQEEILNFSDALTNTARAEDLIARVGEFEFGLLVRGDETVIDKFITRIEFEIEINYACTIVQAGEVTLELLNRLDQIALTRATTTLA</sequence>
<dbReference type="AlphaFoldDB" id="A0A094Q892"/>
<comment type="caution">
    <text evidence="1">The sequence shown here is derived from an EMBL/GenBank/DDBJ whole genome shotgun (WGS) entry which is preliminary data.</text>
</comment>
<reference evidence="1" key="1">
    <citation type="submission" date="2014-05" db="EMBL/GenBank/DDBJ databases">
        <title>Key roles for freshwater Actinobacteria revealed by deep metagenomic sequencing.</title>
        <authorList>
            <person name="Ghai R."/>
            <person name="Mizuno C.M."/>
            <person name="Picazo A."/>
            <person name="Camacho A."/>
            <person name="Rodriguez-Valera F."/>
        </authorList>
    </citation>
    <scope>NUCLEOTIDE SEQUENCE</scope>
</reference>
<dbReference type="SUPFAM" id="SSF55073">
    <property type="entry name" value="Nucleotide cyclase"/>
    <property type="match status" value="1"/>
</dbReference>
<dbReference type="InterPro" id="IPR043128">
    <property type="entry name" value="Rev_trsase/Diguanyl_cyclase"/>
</dbReference>
<protein>
    <recommendedName>
        <fullName evidence="2">GGDEF domain-containing protein</fullName>
    </recommendedName>
</protein>
<organism evidence="1">
    <name type="scientific">freshwater metagenome</name>
    <dbReference type="NCBI Taxonomy" id="449393"/>
    <lineage>
        <taxon>unclassified sequences</taxon>
        <taxon>metagenomes</taxon>
        <taxon>ecological metagenomes</taxon>
    </lineage>
</organism>
<name>A0A094Q892_9ZZZZ</name>
<dbReference type="EMBL" id="JNSK01000010">
    <property type="protein sequence ID" value="KGA19622.1"/>
    <property type="molecule type" value="Genomic_DNA"/>
</dbReference>
<accession>A0A094Q892</accession>
<evidence type="ECO:0000313" key="1">
    <source>
        <dbReference type="EMBL" id="KGA19622.1"/>
    </source>
</evidence>
<dbReference type="InterPro" id="IPR029787">
    <property type="entry name" value="Nucleotide_cyclase"/>
</dbReference>
<evidence type="ECO:0008006" key="2">
    <source>
        <dbReference type="Google" id="ProtNLM"/>
    </source>
</evidence>
<proteinExistence type="predicted"/>
<dbReference type="Gene3D" id="3.30.70.270">
    <property type="match status" value="1"/>
</dbReference>
<gene>
    <name evidence="1" type="ORF">GM50_4775</name>
</gene>